<evidence type="ECO:0000313" key="1">
    <source>
        <dbReference type="EMBL" id="CAK93703.1"/>
    </source>
</evidence>
<reference evidence="1 2" key="1">
    <citation type="journal article" date="2006" name="Nature">
        <title>Global trends of whole-genome duplications revealed by the ciliate Paramecium tetraurelia.</title>
        <authorList>
            <consortium name="Genoscope"/>
            <person name="Aury J.-M."/>
            <person name="Jaillon O."/>
            <person name="Duret L."/>
            <person name="Noel B."/>
            <person name="Jubin C."/>
            <person name="Porcel B.M."/>
            <person name="Segurens B."/>
            <person name="Daubin V."/>
            <person name="Anthouard V."/>
            <person name="Aiach N."/>
            <person name="Arnaiz O."/>
            <person name="Billaut A."/>
            <person name="Beisson J."/>
            <person name="Blanc I."/>
            <person name="Bouhouche K."/>
            <person name="Camara F."/>
            <person name="Duharcourt S."/>
            <person name="Guigo R."/>
            <person name="Gogendeau D."/>
            <person name="Katinka M."/>
            <person name="Keller A.-M."/>
            <person name="Kissmehl R."/>
            <person name="Klotz C."/>
            <person name="Koll F."/>
            <person name="Le Moue A."/>
            <person name="Lepere C."/>
            <person name="Malinsky S."/>
            <person name="Nowacki M."/>
            <person name="Nowak J.K."/>
            <person name="Plattner H."/>
            <person name="Poulain J."/>
            <person name="Ruiz F."/>
            <person name="Serrano V."/>
            <person name="Zagulski M."/>
            <person name="Dessen P."/>
            <person name="Betermier M."/>
            <person name="Weissenbach J."/>
            <person name="Scarpelli C."/>
            <person name="Schachter V."/>
            <person name="Sperling L."/>
            <person name="Meyer E."/>
            <person name="Cohen J."/>
            <person name="Wincker P."/>
        </authorList>
    </citation>
    <scope>NUCLEOTIDE SEQUENCE [LARGE SCALE GENOMIC DNA]</scope>
    <source>
        <strain evidence="1 2">Stock d4-2</strain>
    </source>
</reference>
<dbReference type="Proteomes" id="UP000000600">
    <property type="component" value="Unassembled WGS sequence"/>
</dbReference>
<dbReference type="AlphaFoldDB" id="A0EEH5"/>
<dbReference type="GeneID" id="5046874"/>
<organism evidence="1 2">
    <name type="scientific">Paramecium tetraurelia</name>
    <dbReference type="NCBI Taxonomy" id="5888"/>
    <lineage>
        <taxon>Eukaryota</taxon>
        <taxon>Sar</taxon>
        <taxon>Alveolata</taxon>
        <taxon>Ciliophora</taxon>
        <taxon>Intramacronucleata</taxon>
        <taxon>Oligohymenophorea</taxon>
        <taxon>Peniculida</taxon>
        <taxon>Parameciidae</taxon>
        <taxon>Paramecium</taxon>
    </lineage>
</organism>
<gene>
    <name evidence="1" type="ORF">GSPATT00026038001</name>
</gene>
<keyword evidence="2" id="KW-1185">Reference proteome</keyword>
<sequence length="127" mass="15019">MTRNMQSRNQRGIIKFKITSTIGECSNLLNKITAKAESIKENNNNLREVNYALSKSINLAFEKRNLQNEKQFYTVNQLLVYERVDFVYNEFIDKTDHNLELNRDVQNYSRKLESLHQELYGNYGLGY</sequence>
<dbReference type="HOGENOM" id="CLU_1974845_0_0_1"/>
<name>A0EEH5_PARTE</name>
<accession>A0EEH5</accession>
<evidence type="ECO:0000313" key="2">
    <source>
        <dbReference type="Proteomes" id="UP000000600"/>
    </source>
</evidence>
<protein>
    <submittedName>
        <fullName evidence="1">Uncharacterized protein</fullName>
    </submittedName>
</protein>
<dbReference type="EMBL" id="CT868673">
    <property type="protein sequence ID" value="CAK93703.1"/>
    <property type="molecule type" value="Genomic_DNA"/>
</dbReference>
<dbReference type="InParanoid" id="A0EEH5"/>
<proteinExistence type="predicted"/>
<dbReference type="KEGG" id="ptm:GSPATT00026038001"/>
<dbReference type="RefSeq" id="XP_001461089.1">
    <property type="nucleotide sequence ID" value="XM_001461052.1"/>
</dbReference>